<dbReference type="KEGG" id="wsu:WS1100"/>
<dbReference type="EMBL" id="BX571660">
    <property type="protein sequence ID" value="CAE10193.1"/>
    <property type="molecule type" value="Genomic_DNA"/>
</dbReference>
<feature type="transmembrane region" description="Helical" evidence="1">
    <location>
        <begin position="22"/>
        <end position="55"/>
    </location>
</feature>
<keyword evidence="1" id="KW-0472">Membrane</keyword>
<proteinExistence type="predicted"/>
<protein>
    <submittedName>
        <fullName evidence="2">Uncharacterized protein</fullName>
    </submittedName>
</protein>
<sequence>MIEANNIREITKKEKIKGLSRTAWALSMIIAGGSFPHILFWNIPFFIFLLCFFYVAEFFDEDIMDIFSAKIELKAKNEYFA</sequence>
<dbReference type="Proteomes" id="UP000000422">
    <property type="component" value="Chromosome"/>
</dbReference>
<reference evidence="2 3" key="1">
    <citation type="journal article" date="2003" name="Proc. Natl. Acad. Sci. U.S.A.">
        <title>Complete genome sequence and analysis of Wolinella succinogenes.</title>
        <authorList>
            <person name="Baar C."/>
            <person name="Eppinger M."/>
            <person name="Raddatz G."/>
            <person name="Simon JM."/>
            <person name="Lanz C."/>
            <person name="Klimmek O."/>
            <person name="Nandakumar R."/>
            <person name="Gross R."/>
            <person name="Rosinus A."/>
            <person name="Keller H."/>
            <person name="Jagtap P."/>
            <person name="Linke B."/>
            <person name="Meyer F."/>
            <person name="Lederer H."/>
            <person name="Schuster S.C."/>
        </authorList>
    </citation>
    <scope>NUCLEOTIDE SEQUENCE [LARGE SCALE GENOMIC DNA]</scope>
    <source>
        <strain evidence="3">ATCC 29543 / DSM 1740 / CCUG 13145 / JCM 31913 / LMG 7466 / NCTC 11488 / FDC 602W</strain>
    </source>
</reference>
<keyword evidence="1" id="KW-0812">Transmembrane</keyword>
<gene>
    <name evidence="2" type="ordered locus">WS1100</name>
</gene>
<accession>Q7MRR4</accession>
<dbReference type="AlphaFoldDB" id="Q7MRR4"/>
<name>Q7MRR4_WOLSU</name>
<evidence type="ECO:0000313" key="3">
    <source>
        <dbReference type="Proteomes" id="UP000000422"/>
    </source>
</evidence>
<evidence type="ECO:0000313" key="2">
    <source>
        <dbReference type="EMBL" id="CAE10193.1"/>
    </source>
</evidence>
<keyword evidence="3" id="KW-1185">Reference proteome</keyword>
<keyword evidence="1" id="KW-1133">Transmembrane helix</keyword>
<dbReference type="RefSeq" id="WP_011138985.1">
    <property type="nucleotide sequence ID" value="NC_005090.1"/>
</dbReference>
<dbReference type="STRING" id="273121.WS1100"/>
<organism evidence="3">
    <name type="scientific">Wolinella succinogenes (strain ATCC 29543 / DSM 1740 / CCUG 13145 / JCM 31913 / LMG 7466 / NCTC 11488 / FDC 602W)</name>
    <name type="common">Vibrio succinogenes</name>
    <dbReference type="NCBI Taxonomy" id="273121"/>
    <lineage>
        <taxon>Bacteria</taxon>
        <taxon>Pseudomonadati</taxon>
        <taxon>Campylobacterota</taxon>
        <taxon>Epsilonproteobacteria</taxon>
        <taxon>Campylobacterales</taxon>
        <taxon>Helicobacteraceae</taxon>
        <taxon>Wolinella</taxon>
    </lineage>
</organism>
<evidence type="ECO:0000256" key="1">
    <source>
        <dbReference type="SAM" id="Phobius"/>
    </source>
</evidence>
<dbReference type="HOGENOM" id="CLU_188322_0_0_7"/>